<organism evidence="2 3">
    <name type="scientific">Sinorhizobium kostiense</name>
    <dbReference type="NCBI Taxonomy" id="76747"/>
    <lineage>
        <taxon>Bacteria</taxon>
        <taxon>Pseudomonadati</taxon>
        <taxon>Pseudomonadota</taxon>
        <taxon>Alphaproteobacteria</taxon>
        <taxon>Hyphomicrobiales</taxon>
        <taxon>Rhizobiaceae</taxon>
        <taxon>Sinorhizobium/Ensifer group</taxon>
        <taxon>Sinorhizobium</taxon>
    </lineage>
</organism>
<dbReference type="Proteomes" id="UP000730739">
    <property type="component" value="Unassembled WGS sequence"/>
</dbReference>
<name>A0ABS4QZC6_9HYPH</name>
<reference evidence="2 3" key="1">
    <citation type="submission" date="2021-03" db="EMBL/GenBank/DDBJ databases">
        <title>Genomic Encyclopedia of Type Strains, Phase IV (KMG-IV): sequencing the most valuable type-strain genomes for metagenomic binning, comparative biology and taxonomic classification.</title>
        <authorList>
            <person name="Goeker M."/>
        </authorList>
    </citation>
    <scope>NUCLEOTIDE SEQUENCE [LARGE SCALE GENOMIC DNA]</scope>
    <source>
        <strain evidence="2 3">DSM 13372</strain>
    </source>
</reference>
<keyword evidence="1" id="KW-0472">Membrane</keyword>
<dbReference type="InterPro" id="IPR021830">
    <property type="entry name" value="DUF3422"/>
</dbReference>
<dbReference type="RefSeq" id="WP_209601711.1">
    <property type="nucleotide sequence ID" value="NZ_JAGILA010000002.1"/>
</dbReference>
<protein>
    <submittedName>
        <fullName evidence="2">Membrane-anchored protein</fullName>
    </submittedName>
</protein>
<proteinExistence type="predicted"/>
<feature type="transmembrane region" description="Helical" evidence="1">
    <location>
        <begin position="393"/>
        <end position="411"/>
    </location>
</feature>
<sequence>MPKGSFAFPVAPLRAQALGEVHARPYALVTTPRVIFQLAFLTEGGSIVDHAVLSELSRSRGIAPPGRDASHHAMPWGQGTLRWERHTEFSTYFWDAPAPERFGDDVAIHPFGDGFSPPGLLISGIRLEIRPDTPQTREAIDLFDPKSLCYSETKNGQAVLLTDFRQNGDGLTQILVIDRGLTEAGTGALVQRLLDIETYRTLAMLGLPLAQSLSPEIRRTEDALTAITQRMKENVREEADEMLSEITRLAADLEAGAALSLYRFGASRAYYGIVQERIRTLSETPVPGYETIGTFLERRLAPALRTCQSVEERQANLSAKLTRATSLLRSWIDVELERQNSALLNSMDRRAKLQLRLQQTVEGLSVAAISYYVVGLFGYLAKPLSHEIPIDPGVLTGLAVPIAVVGVWMVVRRIRRHHEEAAHK</sequence>
<keyword evidence="3" id="KW-1185">Reference proteome</keyword>
<keyword evidence="1" id="KW-1133">Transmembrane helix</keyword>
<evidence type="ECO:0000313" key="2">
    <source>
        <dbReference type="EMBL" id="MBP2235511.1"/>
    </source>
</evidence>
<evidence type="ECO:0000313" key="3">
    <source>
        <dbReference type="Proteomes" id="UP000730739"/>
    </source>
</evidence>
<comment type="caution">
    <text evidence="2">The sequence shown here is derived from an EMBL/GenBank/DDBJ whole genome shotgun (WGS) entry which is preliminary data.</text>
</comment>
<dbReference type="Pfam" id="PF11902">
    <property type="entry name" value="DUF3422"/>
    <property type="match status" value="1"/>
</dbReference>
<accession>A0ABS4QZC6</accession>
<gene>
    <name evidence="2" type="ORF">J2Z31_002003</name>
</gene>
<keyword evidence="1" id="KW-0812">Transmembrane</keyword>
<dbReference type="EMBL" id="JAGILA010000002">
    <property type="protein sequence ID" value="MBP2235511.1"/>
    <property type="molecule type" value="Genomic_DNA"/>
</dbReference>
<evidence type="ECO:0000256" key="1">
    <source>
        <dbReference type="SAM" id="Phobius"/>
    </source>
</evidence>